<protein>
    <recommendedName>
        <fullName evidence="5">Type I restriction modification DNA specificity domain-containing protein</fullName>
    </recommendedName>
</protein>
<dbReference type="Proteomes" id="UP000249061">
    <property type="component" value="Unassembled WGS sequence"/>
</dbReference>
<dbReference type="AlphaFoldDB" id="A0A2W5SUS1"/>
<sequence length="112" mass="12296">MPGKRALLRGGSVSDRRVAQFQSGGIMKSPAFRRFVDGLNTGTLIQHMFTSQLDEWVFALPPLAEQNVIVREVESAFAKWTSSAELANSAQSAMPTLERTLLAKAFRGELVT</sequence>
<dbReference type="Gene3D" id="3.90.220.20">
    <property type="entry name" value="DNA methylase specificity domains"/>
    <property type="match status" value="1"/>
</dbReference>
<accession>A0A2W5SUS1</accession>
<comment type="caution">
    <text evidence="3">The sequence shown here is derived from an EMBL/GenBank/DDBJ whole genome shotgun (WGS) entry which is preliminary data.</text>
</comment>
<gene>
    <name evidence="3" type="ORF">DI536_29475</name>
</gene>
<dbReference type="GO" id="GO:0009307">
    <property type="term" value="P:DNA restriction-modification system"/>
    <property type="evidence" value="ECO:0007669"/>
    <property type="project" value="UniProtKB-KW"/>
</dbReference>
<dbReference type="InterPro" id="IPR044946">
    <property type="entry name" value="Restrct_endonuc_typeI_TRD_sf"/>
</dbReference>
<name>A0A2W5SUS1_9BACT</name>
<evidence type="ECO:0000256" key="1">
    <source>
        <dbReference type="ARBA" id="ARBA00022747"/>
    </source>
</evidence>
<proteinExistence type="predicted"/>
<dbReference type="SUPFAM" id="SSF116734">
    <property type="entry name" value="DNA methylase specificity domain"/>
    <property type="match status" value="1"/>
</dbReference>
<evidence type="ECO:0000313" key="4">
    <source>
        <dbReference type="Proteomes" id="UP000249061"/>
    </source>
</evidence>
<keyword evidence="2" id="KW-0238">DNA-binding</keyword>
<organism evidence="3 4">
    <name type="scientific">Archangium gephyra</name>
    <dbReference type="NCBI Taxonomy" id="48"/>
    <lineage>
        <taxon>Bacteria</taxon>
        <taxon>Pseudomonadati</taxon>
        <taxon>Myxococcota</taxon>
        <taxon>Myxococcia</taxon>
        <taxon>Myxococcales</taxon>
        <taxon>Cystobacterineae</taxon>
        <taxon>Archangiaceae</taxon>
        <taxon>Archangium</taxon>
    </lineage>
</organism>
<reference evidence="3 4" key="1">
    <citation type="submission" date="2017-08" db="EMBL/GenBank/DDBJ databases">
        <title>Infants hospitalized years apart are colonized by the same room-sourced microbial strains.</title>
        <authorList>
            <person name="Brooks B."/>
            <person name="Olm M.R."/>
            <person name="Firek B.A."/>
            <person name="Baker R."/>
            <person name="Thomas B.C."/>
            <person name="Morowitz M.J."/>
            <person name="Banfield J.F."/>
        </authorList>
    </citation>
    <scope>NUCLEOTIDE SEQUENCE [LARGE SCALE GENOMIC DNA]</scope>
    <source>
        <strain evidence="3">S2_003_000_R2_14</strain>
    </source>
</reference>
<keyword evidence="1" id="KW-0680">Restriction system</keyword>
<evidence type="ECO:0000256" key="2">
    <source>
        <dbReference type="ARBA" id="ARBA00023125"/>
    </source>
</evidence>
<dbReference type="GO" id="GO:0003677">
    <property type="term" value="F:DNA binding"/>
    <property type="evidence" value="ECO:0007669"/>
    <property type="project" value="UniProtKB-KW"/>
</dbReference>
<dbReference type="EMBL" id="QFQP01000036">
    <property type="protein sequence ID" value="PZR06650.1"/>
    <property type="molecule type" value="Genomic_DNA"/>
</dbReference>
<evidence type="ECO:0008006" key="5">
    <source>
        <dbReference type="Google" id="ProtNLM"/>
    </source>
</evidence>
<evidence type="ECO:0000313" key="3">
    <source>
        <dbReference type="EMBL" id="PZR06650.1"/>
    </source>
</evidence>